<keyword evidence="3" id="KW-1185">Reference proteome</keyword>
<comment type="caution">
    <text evidence="2">The sequence shown here is derived from an EMBL/GenBank/DDBJ whole genome shotgun (WGS) entry which is preliminary data.</text>
</comment>
<dbReference type="InterPro" id="IPR045748">
    <property type="entry name" value="DcaP"/>
</dbReference>
<reference evidence="2 3" key="1">
    <citation type="submission" date="2021-01" db="EMBL/GenBank/DDBJ databases">
        <title>Carboxyliciviraga sp.nov., isolated from coastal sediments.</title>
        <authorList>
            <person name="Lu D."/>
            <person name="Zhang T."/>
        </authorList>
    </citation>
    <scope>NUCLEOTIDE SEQUENCE [LARGE SCALE GENOMIC DNA]</scope>
    <source>
        <strain evidence="2 3">N1Y132</strain>
    </source>
</reference>
<dbReference type="Pfam" id="PF19577">
    <property type="entry name" value="DcaP"/>
    <property type="match status" value="1"/>
</dbReference>
<evidence type="ECO:0000313" key="2">
    <source>
        <dbReference type="EMBL" id="MBK3517071.1"/>
    </source>
</evidence>
<protein>
    <recommendedName>
        <fullName evidence="4">Porin</fullName>
    </recommendedName>
</protein>
<proteinExistence type="predicted"/>
<organism evidence="2 3">
    <name type="scientific">Carboxylicivirga marina</name>
    <dbReference type="NCBI Taxonomy" id="2800988"/>
    <lineage>
        <taxon>Bacteria</taxon>
        <taxon>Pseudomonadati</taxon>
        <taxon>Bacteroidota</taxon>
        <taxon>Bacteroidia</taxon>
        <taxon>Marinilabiliales</taxon>
        <taxon>Marinilabiliaceae</taxon>
        <taxon>Carboxylicivirga</taxon>
    </lineage>
</organism>
<feature type="chain" id="PRO_5045204704" description="Porin" evidence="1">
    <location>
        <begin position="20"/>
        <end position="402"/>
    </location>
</feature>
<dbReference type="EMBL" id="JAENRR010000011">
    <property type="protein sequence ID" value="MBK3517071.1"/>
    <property type="molecule type" value="Genomic_DNA"/>
</dbReference>
<dbReference type="Proteomes" id="UP000605676">
    <property type="component" value="Unassembled WGS sequence"/>
</dbReference>
<dbReference type="SUPFAM" id="SSF56935">
    <property type="entry name" value="Porins"/>
    <property type="match status" value="1"/>
</dbReference>
<feature type="signal peptide" evidence="1">
    <location>
        <begin position="1"/>
        <end position="19"/>
    </location>
</feature>
<evidence type="ECO:0008006" key="4">
    <source>
        <dbReference type="Google" id="ProtNLM"/>
    </source>
</evidence>
<dbReference type="RefSeq" id="WP_200464298.1">
    <property type="nucleotide sequence ID" value="NZ_JAENRR010000011.1"/>
</dbReference>
<accession>A0ABS1HHD3</accession>
<name>A0ABS1HHD3_9BACT</name>
<sequence length="402" mass="45026">MRELVSIALLLSMLMPSFAQEESKGSFNIYGHVMTDAGYNFHQANPDFFDVMRPSQLPTYENQYGVDGNLFYSVRQTMLGIEVVQPTKKGDLKIDFLFDLFGVGSNTGQTAFHMLVAYAEIGKVGVGHNWSLFCDIGCYPNIIEYWGPVGLSLCKAVQFRYIPIQGRNRLAIALENPGATADEGKYVRYFEMDDVEPKFNLPDLSAEFRMTRKWGYAELAGIIRKIEWVDKGEDAFEISGTAIGWGLHFSSNININKNNMLISNVVVGEAIQSLMNDGPTDIALQRTNNIEAPLKGVALPITSFSLYLNHKWNKEFTSAIGYSAVFTDNTSGQKADAFKKGEYASTNLLYHPTSNISGGVELQWIRRKNYQDGAILDDNLIESAGALRVQFSVKYRFGHRFI</sequence>
<evidence type="ECO:0000313" key="3">
    <source>
        <dbReference type="Proteomes" id="UP000605676"/>
    </source>
</evidence>
<evidence type="ECO:0000256" key="1">
    <source>
        <dbReference type="SAM" id="SignalP"/>
    </source>
</evidence>
<keyword evidence="1" id="KW-0732">Signal</keyword>
<gene>
    <name evidence="2" type="ORF">JIV24_06925</name>
</gene>